<dbReference type="EMBL" id="CADIJO010000034">
    <property type="protein sequence ID" value="CAB3740043.1"/>
    <property type="molecule type" value="Genomic_DNA"/>
</dbReference>
<evidence type="ECO:0000313" key="7">
    <source>
        <dbReference type="EMBL" id="CAB3740043.1"/>
    </source>
</evidence>
<dbReference type="Proteomes" id="UP000494111">
    <property type="component" value="Unassembled WGS sequence"/>
</dbReference>
<keyword evidence="3 6" id="KW-0812">Transmembrane</keyword>
<dbReference type="Pfam" id="PF02600">
    <property type="entry name" value="DsbB"/>
    <property type="match status" value="1"/>
</dbReference>
<name>A0A6S7AWS6_9BURK</name>
<keyword evidence="5 6" id="KW-0472">Membrane</keyword>
<protein>
    <submittedName>
        <fullName evidence="7">Disulfide bond formation protein B</fullName>
    </submittedName>
</protein>
<keyword evidence="2" id="KW-1003">Cell membrane</keyword>
<comment type="subcellular location">
    <subcellularLocation>
        <location evidence="1">Cell membrane</location>
        <topology evidence="1">Multi-pass membrane protein</topology>
    </subcellularLocation>
</comment>
<dbReference type="Gene3D" id="1.20.1550.10">
    <property type="entry name" value="DsbB-like"/>
    <property type="match status" value="1"/>
</dbReference>
<feature type="transmembrane region" description="Helical" evidence="6">
    <location>
        <begin position="135"/>
        <end position="155"/>
    </location>
</feature>
<proteinExistence type="predicted"/>
<sequence length="163" mass="17462">MTSRSERLLRLIALFCFGAVGIALISQYAFDMPPCAWCVMQRLIYLVIGVIALVGGFGGGRALTRVCGSLAALLAVTGVAAAWYQYSVAAKMLSCDQTFADRFMTGIGLDGSVPWLFGIYATCMDAVVPVLGIEYALWSLALFVILFFMALPVVFGRGRPGAL</sequence>
<evidence type="ECO:0000256" key="2">
    <source>
        <dbReference type="ARBA" id="ARBA00022475"/>
    </source>
</evidence>
<evidence type="ECO:0000256" key="6">
    <source>
        <dbReference type="SAM" id="Phobius"/>
    </source>
</evidence>
<dbReference type="AlphaFoldDB" id="A0A6S7AWS6"/>
<organism evidence="7 8">
    <name type="scientific">Achromobacter deleyi</name>
    <dbReference type="NCBI Taxonomy" id="1353891"/>
    <lineage>
        <taxon>Bacteria</taxon>
        <taxon>Pseudomonadati</taxon>
        <taxon>Pseudomonadota</taxon>
        <taxon>Betaproteobacteria</taxon>
        <taxon>Burkholderiales</taxon>
        <taxon>Alcaligenaceae</taxon>
        <taxon>Achromobacter</taxon>
    </lineage>
</organism>
<dbReference type="InterPro" id="IPR003752">
    <property type="entry name" value="DiS_bond_form_DsbB/BdbC"/>
</dbReference>
<dbReference type="PANTHER" id="PTHR36570">
    <property type="entry name" value="DISULFIDE BOND FORMATION PROTEIN B"/>
    <property type="match status" value="1"/>
</dbReference>
<feature type="transmembrane region" description="Helical" evidence="6">
    <location>
        <begin position="42"/>
        <end position="59"/>
    </location>
</feature>
<accession>A0A6S7AWS6</accession>
<dbReference type="GO" id="GO:0015035">
    <property type="term" value="F:protein-disulfide reductase activity"/>
    <property type="evidence" value="ECO:0007669"/>
    <property type="project" value="InterPro"/>
</dbReference>
<feature type="transmembrane region" description="Helical" evidence="6">
    <location>
        <begin position="12"/>
        <end position="30"/>
    </location>
</feature>
<dbReference type="GO" id="GO:0005886">
    <property type="term" value="C:plasma membrane"/>
    <property type="evidence" value="ECO:0007669"/>
    <property type="project" value="UniProtKB-SubCell"/>
</dbReference>
<keyword evidence="4 6" id="KW-1133">Transmembrane helix</keyword>
<gene>
    <name evidence="7" type="primary">dsbB_2</name>
    <name evidence="7" type="ORF">LMG3458_05681</name>
</gene>
<dbReference type="InterPro" id="IPR023380">
    <property type="entry name" value="DsbB-like_sf"/>
</dbReference>
<evidence type="ECO:0000256" key="1">
    <source>
        <dbReference type="ARBA" id="ARBA00004651"/>
    </source>
</evidence>
<evidence type="ECO:0000313" key="8">
    <source>
        <dbReference type="Proteomes" id="UP000494111"/>
    </source>
</evidence>
<dbReference type="SUPFAM" id="SSF158442">
    <property type="entry name" value="DsbB-like"/>
    <property type="match status" value="1"/>
</dbReference>
<evidence type="ECO:0000256" key="4">
    <source>
        <dbReference type="ARBA" id="ARBA00022989"/>
    </source>
</evidence>
<reference evidence="7 8" key="1">
    <citation type="submission" date="2020-04" db="EMBL/GenBank/DDBJ databases">
        <authorList>
            <person name="De Canck E."/>
        </authorList>
    </citation>
    <scope>NUCLEOTIDE SEQUENCE [LARGE SCALE GENOMIC DNA]</scope>
    <source>
        <strain evidence="7 8">LMG 3458</strain>
    </source>
</reference>
<dbReference type="PANTHER" id="PTHR36570:SF3">
    <property type="entry name" value="DISULFIDE BOND FORMATION PROTEIN B"/>
    <property type="match status" value="1"/>
</dbReference>
<dbReference type="RefSeq" id="WP_175194333.1">
    <property type="nucleotide sequence ID" value="NZ_CADIJO010000034.1"/>
</dbReference>
<dbReference type="GO" id="GO:0006457">
    <property type="term" value="P:protein folding"/>
    <property type="evidence" value="ECO:0007669"/>
    <property type="project" value="InterPro"/>
</dbReference>
<feature type="transmembrane region" description="Helical" evidence="6">
    <location>
        <begin position="66"/>
        <end position="84"/>
    </location>
</feature>
<evidence type="ECO:0000256" key="5">
    <source>
        <dbReference type="ARBA" id="ARBA00023136"/>
    </source>
</evidence>
<dbReference type="InterPro" id="IPR050183">
    <property type="entry name" value="DsbB"/>
</dbReference>
<evidence type="ECO:0000256" key="3">
    <source>
        <dbReference type="ARBA" id="ARBA00022692"/>
    </source>
</evidence>